<evidence type="ECO:0000256" key="2">
    <source>
        <dbReference type="ARBA" id="ARBA00022679"/>
    </source>
</evidence>
<dbReference type="EMBL" id="CP028901">
    <property type="protein sequence ID" value="AWB34134.1"/>
    <property type="molecule type" value="Genomic_DNA"/>
</dbReference>
<name>A0A2R4XK48_9BURK</name>
<dbReference type="PROSITE" id="PS51257">
    <property type="entry name" value="PROKAR_LIPOPROTEIN"/>
    <property type="match status" value="1"/>
</dbReference>
<dbReference type="KEGG" id="boz:DBV39_10925"/>
<evidence type="ECO:0000313" key="5">
    <source>
        <dbReference type="EMBL" id="AWB34134.1"/>
    </source>
</evidence>
<reference evidence="5 6" key="1">
    <citation type="submission" date="2018-04" db="EMBL/GenBank/DDBJ databases">
        <title>Bordetella sp. HZ20 isolated from seawater.</title>
        <authorList>
            <person name="Sun C."/>
        </authorList>
    </citation>
    <scope>NUCLEOTIDE SEQUENCE [LARGE SCALE GENOMIC DNA]</scope>
    <source>
        <strain evidence="5 6">HZ20</strain>
    </source>
</reference>
<accession>A0A2R4XK48</accession>
<feature type="domain" description="Methyltransferase" evidence="4">
    <location>
        <begin position="73"/>
        <end position="141"/>
    </location>
</feature>
<evidence type="ECO:0000259" key="4">
    <source>
        <dbReference type="Pfam" id="PF13649"/>
    </source>
</evidence>
<evidence type="ECO:0000256" key="1">
    <source>
        <dbReference type="ARBA" id="ARBA00022603"/>
    </source>
</evidence>
<protein>
    <submittedName>
        <fullName evidence="5">Class I SAM-dependent methyltransferase</fullName>
    </submittedName>
</protein>
<evidence type="ECO:0000256" key="3">
    <source>
        <dbReference type="ARBA" id="ARBA00022691"/>
    </source>
</evidence>
<dbReference type="InterPro" id="IPR026170">
    <property type="entry name" value="FAM173A/B"/>
</dbReference>
<dbReference type="InterPro" id="IPR029063">
    <property type="entry name" value="SAM-dependent_MTases_sf"/>
</dbReference>
<keyword evidence="2 5" id="KW-0808">Transferase</keyword>
<dbReference type="RefSeq" id="WP_108621550.1">
    <property type="nucleotide sequence ID" value="NZ_CP028901.1"/>
</dbReference>
<dbReference type="GO" id="GO:0032259">
    <property type="term" value="P:methylation"/>
    <property type="evidence" value="ECO:0007669"/>
    <property type="project" value="UniProtKB-KW"/>
</dbReference>
<dbReference type="InterPro" id="IPR041698">
    <property type="entry name" value="Methyltransf_25"/>
</dbReference>
<dbReference type="Proteomes" id="UP000244571">
    <property type="component" value="Chromosome"/>
</dbReference>
<dbReference type="AlphaFoldDB" id="A0A2R4XK48"/>
<evidence type="ECO:0000313" key="6">
    <source>
        <dbReference type="Proteomes" id="UP000244571"/>
    </source>
</evidence>
<dbReference type="SUPFAM" id="SSF53335">
    <property type="entry name" value="S-adenosyl-L-methionine-dependent methyltransferases"/>
    <property type="match status" value="1"/>
</dbReference>
<dbReference type="GO" id="GO:0016279">
    <property type="term" value="F:protein-lysine N-methyltransferase activity"/>
    <property type="evidence" value="ECO:0007669"/>
    <property type="project" value="InterPro"/>
</dbReference>
<sequence>MRRSTEMMCDRRTPIAGLLVSVFLVGGCSTTGPDGEYRPLRAQHGKDVMWVPTPDKLVDNMLEMAQVGPDDLVYDLGAGDGKIAIEAARKFGATAVGIEYNPDMAEFARQKVRAAGVEDKVTIVTGDIFEAIFSKADVLTLYLLERLNIQLKPQILAMKPGTRVVSNTFRMGAWQPDDTTSVEDGWSAYLWIVPAKVEGKWQFSGVPGMPDGVLDIRQSFQNVTGTYTPSSGTALPVQGRLDGATLALEPQTGFADGMGRSVQFVVDGQQWRFPGSERAIVARKVP</sequence>
<proteinExistence type="predicted"/>
<keyword evidence="3" id="KW-0949">S-adenosyl-L-methionine</keyword>
<dbReference type="Pfam" id="PF13649">
    <property type="entry name" value="Methyltransf_25"/>
    <property type="match status" value="1"/>
</dbReference>
<dbReference type="Gene3D" id="3.40.50.150">
    <property type="entry name" value="Vaccinia Virus protein VP39"/>
    <property type="match status" value="1"/>
</dbReference>
<dbReference type="PANTHER" id="PTHR13610">
    <property type="entry name" value="METHYLTRANSFERASE DOMAIN-CONTAINING PROTEIN"/>
    <property type="match status" value="1"/>
</dbReference>
<organism evidence="5 6">
    <name type="scientific">Orrella marina</name>
    <dbReference type="NCBI Taxonomy" id="2163011"/>
    <lineage>
        <taxon>Bacteria</taxon>
        <taxon>Pseudomonadati</taxon>
        <taxon>Pseudomonadota</taxon>
        <taxon>Betaproteobacteria</taxon>
        <taxon>Burkholderiales</taxon>
        <taxon>Alcaligenaceae</taxon>
        <taxon>Orrella</taxon>
    </lineage>
</organism>
<keyword evidence="6" id="KW-1185">Reference proteome</keyword>
<dbReference type="PANTHER" id="PTHR13610:SF11">
    <property type="entry name" value="METHYLTRANSFERASE DOMAIN-CONTAINING PROTEIN"/>
    <property type="match status" value="1"/>
</dbReference>
<keyword evidence="1 5" id="KW-0489">Methyltransferase</keyword>
<dbReference type="CDD" id="cd02440">
    <property type="entry name" value="AdoMet_MTases"/>
    <property type="match status" value="1"/>
</dbReference>
<dbReference type="OrthoDB" id="281208at2"/>
<gene>
    <name evidence="5" type="ORF">DBV39_10925</name>
</gene>